<dbReference type="AlphaFoldDB" id="A0A915K038"/>
<reference evidence="2" key="1">
    <citation type="submission" date="2022-11" db="UniProtKB">
        <authorList>
            <consortium name="WormBaseParasite"/>
        </authorList>
    </citation>
    <scope>IDENTIFICATION</scope>
</reference>
<keyword evidence="1" id="KW-1185">Reference proteome</keyword>
<dbReference type="WBParaSite" id="nRc.2.0.1.t31669-RA">
    <property type="protein sequence ID" value="nRc.2.0.1.t31669-RA"/>
    <property type="gene ID" value="nRc.2.0.1.g31669"/>
</dbReference>
<protein>
    <submittedName>
        <fullName evidence="2">Uncharacterized protein</fullName>
    </submittedName>
</protein>
<evidence type="ECO:0000313" key="1">
    <source>
        <dbReference type="Proteomes" id="UP000887565"/>
    </source>
</evidence>
<organism evidence="1 2">
    <name type="scientific">Romanomermis culicivorax</name>
    <name type="common">Nematode worm</name>
    <dbReference type="NCBI Taxonomy" id="13658"/>
    <lineage>
        <taxon>Eukaryota</taxon>
        <taxon>Metazoa</taxon>
        <taxon>Ecdysozoa</taxon>
        <taxon>Nematoda</taxon>
        <taxon>Enoplea</taxon>
        <taxon>Dorylaimia</taxon>
        <taxon>Mermithida</taxon>
        <taxon>Mermithoidea</taxon>
        <taxon>Mermithidae</taxon>
        <taxon>Romanomermis</taxon>
    </lineage>
</organism>
<proteinExistence type="predicted"/>
<dbReference type="Proteomes" id="UP000887565">
    <property type="component" value="Unplaced"/>
</dbReference>
<sequence>MLLPVECNSSRKIESFLDVYLEENARISETKKSSIAGCYMEFGTTELQITSPRRDTTIEQKRSRVRFRGEVTTLDLAVVRTSCFMLEYLNRRTENGGRRIDG</sequence>
<evidence type="ECO:0000313" key="2">
    <source>
        <dbReference type="WBParaSite" id="nRc.2.0.1.t31669-RA"/>
    </source>
</evidence>
<name>A0A915K038_ROMCU</name>
<accession>A0A915K038</accession>